<protein>
    <submittedName>
        <fullName evidence="2 3">Uncharacterized protein</fullName>
    </submittedName>
</protein>
<dbReference type="EMBL" id="KE525333">
    <property type="protein sequence ID" value="KFB47815.1"/>
    <property type="molecule type" value="Genomic_DNA"/>
</dbReference>
<organism evidence="2">
    <name type="scientific">Anopheles sinensis</name>
    <name type="common">Mosquito</name>
    <dbReference type="NCBI Taxonomy" id="74873"/>
    <lineage>
        <taxon>Eukaryota</taxon>
        <taxon>Metazoa</taxon>
        <taxon>Ecdysozoa</taxon>
        <taxon>Arthropoda</taxon>
        <taxon>Hexapoda</taxon>
        <taxon>Insecta</taxon>
        <taxon>Pterygota</taxon>
        <taxon>Neoptera</taxon>
        <taxon>Endopterygota</taxon>
        <taxon>Diptera</taxon>
        <taxon>Nematocera</taxon>
        <taxon>Culicoidea</taxon>
        <taxon>Culicidae</taxon>
        <taxon>Anophelinae</taxon>
        <taxon>Anopheles</taxon>
    </lineage>
</organism>
<evidence type="ECO:0000313" key="3">
    <source>
        <dbReference type="EnsemblMetazoa" id="ASIC015771-PA"/>
    </source>
</evidence>
<evidence type="ECO:0000313" key="2">
    <source>
        <dbReference type="EMBL" id="KFB47815.1"/>
    </source>
</evidence>
<dbReference type="EnsemblMetazoa" id="ASIC015771-RA">
    <property type="protein sequence ID" value="ASIC015771-PA"/>
    <property type="gene ID" value="ASIC015771"/>
</dbReference>
<dbReference type="Proteomes" id="UP000030765">
    <property type="component" value="Unassembled WGS sequence"/>
</dbReference>
<accession>A0A084WC71</accession>
<evidence type="ECO:0000256" key="1">
    <source>
        <dbReference type="SAM" id="MobiDB-lite"/>
    </source>
</evidence>
<gene>
    <name evidence="2" type="ORF">ZHAS_00015771</name>
</gene>
<feature type="compositionally biased region" description="Acidic residues" evidence="1">
    <location>
        <begin position="58"/>
        <end position="72"/>
    </location>
</feature>
<feature type="region of interest" description="Disordered" evidence="1">
    <location>
        <begin position="1"/>
        <end position="74"/>
    </location>
</feature>
<dbReference type="VEuPathDB" id="VectorBase:ASIC015771"/>
<proteinExistence type="predicted"/>
<keyword evidence="4" id="KW-1185">Reference proteome</keyword>
<feature type="compositionally biased region" description="Acidic residues" evidence="1">
    <location>
        <begin position="25"/>
        <end position="46"/>
    </location>
</feature>
<evidence type="ECO:0000313" key="4">
    <source>
        <dbReference type="Proteomes" id="UP000030765"/>
    </source>
</evidence>
<dbReference type="EMBL" id="ATLV01022575">
    <property type="status" value="NOT_ANNOTATED_CDS"/>
    <property type="molecule type" value="Genomic_DNA"/>
</dbReference>
<reference evidence="2 4" key="1">
    <citation type="journal article" date="2014" name="BMC Genomics">
        <title>Genome sequence of Anopheles sinensis provides insight into genetics basis of mosquito competence for malaria parasites.</title>
        <authorList>
            <person name="Zhou D."/>
            <person name="Zhang D."/>
            <person name="Ding G."/>
            <person name="Shi L."/>
            <person name="Hou Q."/>
            <person name="Ye Y."/>
            <person name="Xu Y."/>
            <person name="Zhou H."/>
            <person name="Xiong C."/>
            <person name="Li S."/>
            <person name="Yu J."/>
            <person name="Hong S."/>
            <person name="Yu X."/>
            <person name="Zou P."/>
            <person name="Chen C."/>
            <person name="Chang X."/>
            <person name="Wang W."/>
            <person name="Lv Y."/>
            <person name="Sun Y."/>
            <person name="Ma L."/>
            <person name="Shen B."/>
            <person name="Zhu C."/>
        </authorList>
    </citation>
    <scope>NUCLEOTIDE SEQUENCE [LARGE SCALE GENOMIC DNA]</scope>
</reference>
<dbReference type="AlphaFoldDB" id="A0A084WC71"/>
<sequence>MLAELEKLKAARAAVPPNCPVPDPLVEDDEEDVHMAEMEEDEEDETSCVGSSDTETSSSDEDGSDDDQEIDKDFDAMSLVEGLRYWASTNKATEKSVNMVLSLFKKVLQDTEAITDARSVPL</sequence>
<reference evidence="3" key="2">
    <citation type="submission" date="2020-05" db="UniProtKB">
        <authorList>
            <consortium name="EnsemblMetazoa"/>
        </authorList>
    </citation>
    <scope>IDENTIFICATION</scope>
</reference>
<name>A0A084WC71_ANOSI</name>